<dbReference type="InterPro" id="IPR052520">
    <property type="entry name" value="ATL_DNA_repair"/>
</dbReference>
<reference evidence="4" key="1">
    <citation type="submission" date="2016-10" db="EMBL/GenBank/DDBJ databases">
        <authorList>
            <person name="Varghese N."/>
            <person name="Submissions S."/>
        </authorList>
    </citation>
    <scope>NUCLEOTIDE SEQUENCE [LARGE SCALE GENOMIC DNA]</scope>
    <source>
        <strain evidence="4">DSM 23313</strain>
    </source>
</reference>
<dbReference type="InterPro" id="IPR036217">
    <property type="entry name" value="MethylDNA_cys_MeTrfase_DNAb"/>
</dbReference>
<dbReference type="Pfam" id="PF01035">
    <property type="entry name" value="DNA_binding_1"/>
    <property type="match status" value="1"/>
</dbReference>
<evidence type="ECO:0000256" key="1">
    <source>
        <dbReference type="ARBA" id="ARBA00022763"/>
    </source>
</evidence>
<dbReference type="GO" id="GO:0032259">
    <property type="term" value="P:methylation"/>
    <property type="evidence" value="ECO:0007669"/>
    <property type="project" value="UniProtKB-KW"/>
</dbReference>
<dbReference type="InterPro" id="IPR014048">
    <property type="entry name" value="MethylDNA_cys_MeTrfase_DNA-bd"/>
</dbReference>
<evidence type="ECO:0000313" key="3">
    <source>
        <dbReference type="EMBL" id="SDH80657.1"/>
    </source>
</evidence>
<dbReference type="GO" id="GO:0008168">
    <property type="term" value="F:methyltransferase activity"/>
    <property type="evidence" value="ECO:0007669"/>
    <property type="project" value="UniProtKB-KW"/>
</dbReference>
<keyword evidence="3" id="KW-0808">Transferase</keyword>
<dbReference type="Gene3D" id="1.10.10.10">
    <property type="entry name" value="Winged helix-like DNA-binding domain superfamily/Winged helix DNA-binding domain"/>
    <property type="match status" value="1"/>
</dbReference>
<dbReference type="InterPro" id="IPR036388">
    <property type="entry name" value="WH-like_DNA-bd_sf"/>
</dbReference>
<keyword evidence="3" id="KW-0489">Methyltransferase</keyword>
<dbReference type="STRING" id="702745.SAMN05421818_11635"/>
<evidence type="ECO:0000259" key="2">
    <source>
        <dbReference type="Pfam" id="PF01035"/>
    </source>
</evidence>
<dbReference type="PANTHER" id="PTHR42942:SF1">
    <property type="entry name" value="ALKYLTRANSFERASE-LIKE PROTEIN 1"/>
    <property type="match status" value="1"/>
</dbReference>
<protein>
    <submittedName>
        <fullName evidence="3">Methylated-DNA-protein-cysteine methyltransferase related protein</fullName>
    </submittedName>
</protein>
<keyword evidence="1" id="KW-0227">DNA damage</keyword>
<proteinExistence type="predicted"/>
<dbReference type="NCBIfam" id="TIGR00589">
    <property type="entry name" value="ogt"/>
    <property type="match status" value="1"/>
</dbReference>
<dbReference type="EMBL" id="FNDQ01000016">
    <property type="protein sequence ID" value="SDH80657.1"/>
    <property type="molecule type" value="Genomic_DNA"/>
</dbReference>
<feature type="domain" description="Methylated-DNA-[protein]-cysteine S-methyltransferase DNA binding" evidence="2">
    <location>
        <begin position="6"/>
        <end position="88"/>
    </location>
</feature>
<dbReference type="CDD" id="cd06445">
    <property type="entry name" value="ATase"/>
    <property type="match status" value="1"/>
</dbReference>
<keyword evidence="4" id="KW-1185">Reference proteome</keyword>
<dbReference type="SUPFAM" id="SSF46767">
    <property type="entry name" value="Methylated DNA-protein cysteine methyltransferase, C-terminal domain"/>
    <property type="match status" value="1"/>
</dbReference>
<accession>A0A1G8FET7</accession>
<dbReference type="PANTHER" id="PTHR42942">
    <property type="entry name" value="6-O-METHYLGUANINE DNA METHYLTRANSFERASE"/>
    <property type="match status" value="1"/>
</dbReference>
<name>A0A1G8FET7_9FLAO</name>
<evidence type="ECO:0000313" key="4">
    <source>
        <dbReference type="Proteomes" id="UP000243588"/>
    </source>
</evidence>
<gene>
    <name evidence="3" type="ORF">SAMN05421818_11635</name>
</gene>
<dbReference type="AlphaFoldDB" id="A0A1G8FET7"/>
<dbReference type="RefSeq" id="WP_090409488.1">
    <property type="nucleotide sequence ID" value="NZ_FNDQ01000016.1"/>
</dbReference>
<sequence>MADKDNFFERVYAVVRQIPEGRVTTYGAIAKVIGAAKSARMVGYAMNASHFDDTVPAHRVVNRVGLLSGKHHFDGTNLMQQLLESEGIVIKDNKVQDFQELLWIPPVCVE</sequence>
<organism evidence="3 4">
    <name type="scientific">Myroides phaeus</name>
    <dbReference type="NCBI Taxonomy" id="702745"/>
    <lineage>
        <taxon>Bacteria</taxon>
        <taxon>Pseudomonadati</taxon>
        <taxon>Bacteroidota</taxon>
        <taxon>Flavobacteriia</taxon>
        <taxon>Flavobacteriales</taxon>
        <taxon>Flavobacteriaceae</taxon>
        <taxon>Myroides</taxon>
    </lineage>
</organism>
<dbReference type="GO" id="GO:0006281">
    <property type="term" value="P:DNA repair"/>
    <property type="evidence" value="ECO:0007669"/>
    <property type="project" value="InterPro"/>
</dbReference>
<dbReference type="Proteomes" id="UP000243588">
    <property type="component" value="Unassembled WGS sequence"/>
</dbReference>